<dbReference type="InterPro" id="IPR016181">
    <property type="entry name" value="Acyl_CoA_acyltransferase"/>
</dbReference>
<comment type="caution">
    <text evidence="2">The sequence shown here is derived from an EMBL/GenBank/DDBJ whole genome shotgun (WGS) entry which is preliminary data.</text>
</comment>
<dbReference type="Proteomes" id="UP000535182">
    <property type="component" value="Unassembled WGS sequence"/>
</dbReference>
<dbReference type="Pfam" id="PF13673">
    <property type="entry name" value="Acetyltransf_10"/>
    <property type="match status" value="1"/>
</dbReference>
<dbReference type="RefSeq" id="WP_183975292.1">
    <property type="nucleotide sequence ID" value="NZ_JACHEB010000003.1"/>
</dbReference>
<evidence type="ECO:0000259" key="1">
    <source>
        <dbReference type="PROSITE" id="PS51186"/>
    </source>
</evidence>
<gene>
    <name evidence="2" type="ORF">HDF14_001713</name>
</gene>
<accession>A0A9X0QD20</accession>
<proteinExistence type="predicted"/>
<reference evidence="2 3" key="1">
    <citation type="submission" date="2020-08" db="EMBL/GenBank/DDBJ databases">
        <title>Genomic Encyclopedia of Type Strains, Phase IV (KMG-V): Genome sequencing to study the core and pangenomes of soil and plant-associated prokaryotes.</title>
        <authorList>
            <person name="Whitman W."/>
        </authorList>
    </citation>
    <scope>NUCLEOTIDE SEQUENCE [LARGE SCALE GENOMIC DNA]</scope>
    <source>
        <strain evidence="2 3">X5P2</strain>
    </source>
</reference>
<dbReference type="Gene3D" id="3.40.630.30">
    <property type="match status" value="1"/>
</dbReference>
<dbReference type="CDD" id="cd04301">
    <property type="entry name" value="NAT_SF"/>
    <property type="match status" value="1"/>
</dbReference>
<dbReference type="SUPFAM" id="SSF55729">
    <property type="entry name" value="Acyl-CoA N-acyltransferases (Nat)"/>
    <property type="match status" value="1"/>
</dbReference>
<feature type="domain" description="N-acetyltransferase" evidence="1">
    <location>
        <begin position="11"/>
        <end position="165"/>
    </location>
</feature>
<evidence type="ECO:0000313" key="3">
    <source>
        <dbReference type="Proteomes" id="UP000535182"/>
    </source>
</evidence>
<keyword evidence="3" id="KW-1185">Reference proteome</keyword>
<dbReference type="GO" id="GO:0016747">
    <property type="term" value="F:acyltransferase activity, transferring groups other than amino-acyl groups"/>
    <property type="evidence" value="ECO:0007669"/>
    <property type="project" value="InterPro"/>
</dbReference>
<name>A0A9X0QD20_9BACT</name>
<dbReference type="EMBL" id="JACHEB010000003">
    <property type="protein sequence ID" value="MBB5328107.1"/>
    <property type="molecule type" value="Genomic_DNA"/>
</dbReference>
<protein>
    <submittedName>
        <fullName evidence="2">Ribosomal protein S18 acetylase RimI-like enzyme</fullName>
    </submittedName>
</protein>
<organism evidence="2 3">
    <name type="scientific">Tunturiibacter gelidiferens</name>
    <dbReference type="NCBI Taxonomy" id="3069689"/>
    <lineage>
        <taxon>Bacteria</taxon>
        <taxon>Pseudomonadati</taxon>
        <taxon>Acidobacteriota</taxon>
        <taxon>Terriglobia</taxon>
        <taxon>Terriglobales</taxon>
        <taxon>Acidobacteriaceae</taxon>
        <taxon>Tunturiibacter</taxon>
    </lineage>
</organism>
<dbReference type="AlphaFoldDB" id="A0A9X0QD20"/>
<evidence type="ECO:0000313" key="2">
    <source>
        <dbReference type="EMBL" id="MBB5328107.1"/>
    </source>
</evidence>
<sequence>MSLLQAENPVAGVRLATIDDTDLLVPFINHAFAPDNYFKRTERTNPSQVTDYLRNGFFLLLEDTVGLLGLIYTELREDNRGYIGMIAIDPDRQGAGIGTRLLRIGEEFCCEKGSSVIEIAVVNLRPDLVAWYQRKGYRVVGEAPYVRPEILVMPCHFILMEKTLAPTPTADPEPQLTPHPN</sequence>
<dbReference type="InterPro" id="IPR000182">
    <property type="entry name" value="GNAT_dom"/>
</dbReference>
<dbReference type="PROSITE" id="PS51186">
    <property type="entry name" value="GNAT"/>
    <property type="match status" value="1"/>
</dbReference>